<evidence type="ECO:0000313" key="1">
    <source>
        <dbReference type="EMBL" id="KRY83514.1"/>
    </source>
</evidence>
<organism evidence="1 2">
    <name type="scientific">Trichinella pseudospiralis</name>
    <name type="common">Parasitic roundworm</name>
    <dbReference type="NCBI Taxonomy" id="6337"/>
    <lineage>
        <taxon>Eukaryota</taxon>
        <taxon>Metazoa</taxon>
        <taxon>Ecdysozoa</taxon>
        <taxon>Nematoda</taxon>
        <taxon>Enoplea</taxon>
        <taxon>Dorylaimia</taxon>
        <taxon>Trichinellida</taxon>
        <taxon>Trichinellidae</taxon>
        <taxon>Trichinella</taxon>
    </lineage>
</organism>
<keyword evidence="2" id="KW-1185">Reference proteome</keyword>
<accession>A0A0V1FBM9</accession>
<gene>
    <name evidence="1" type="ORF">T4D_13249</name>
</gene>
<name>A0A0V1FBM9_TRIPS</name>
<dbReference type="AlphaFoldDB" id="A0A0V1FBM9"/>
<protein>
    <submittedName>
        <fullName evidence="1">Uncharacterized protein</fullName>
    </submittedName>
</protein>
<dbReference type="EMBL" id="JYDT01000139">
    <property type="protein sequence ID" value="KRY83514.1"/>
    <property type="molecule type" value="Genomic_DNA"/>
</dbReference>
<proteinExistence type="predicted"/>
<dbReference type="Proteomes" id="UP000054995">
    <property type="component" value="Unassembled WGS sequence"/>
</dbReference>
<evidence type="ECO:0000313" key="2">
    <source>
        <dbReference type="Proteomes" id="UP000054995"/>
    </source>
</evidence>
<reference evidence="1 2" key="1">
    <citation type="submission" date="2015-01" db="EMBL/GenBank/DDBJ databases">
        <title>Evolution of Trichinella species and genotypes.</title>
        <authorList>
            <person name="Korhonen P.K."/>
            <person name="Edoardo P."/>
            <person name="Giuseppe L.R."/>
            <person name="Gasser R.B."/>
        </authorList>
    </citation>
    <scope>NUCLEOTIDE SEQUENCE [LARGE SCALE GENOMIC DNA]</scope>
    <source>
        <strain evidence="1">ISS470</strain>
    </source>
</reference>
<sequence>MPFNAALSQQSQFNCLTVNTVPICIKVRHCERFSKYRFIALHMLLKDATLNSLNEHYLKIQK</sequence>
<comment type="caution">
    <text evidence="1">The sequence shown here is derived from an EMBL/GenBank/DDBJ whole genome shotgun (WGS) entry which is preliminary data.</text>
</comment>